<keyword evidence="2" id="KW-1185">Reference proteome</keyword>
<dbReference type="SUPFAM" id="SSF52540">
    <property type="entry name" value="P-loop containing nucleoside triphosphate hydrolases"/>
    <property type="match status" value="1"/>
</dbReference>
<dbReference type="Gene3D" id="3.40.50.300">
    <property type="entry name" value="P-loop containing nucleotide triphosphate hydrolases"/>
    <property type="match status" value="1"/>
</dbReference>
<reference evidence="1" key="2">
    <citation type="submission" date="2020-11" db="EMBL/GenBank/DDBJ databases">
        <authorList>
            <consortium name="DOE Joint Genome Institute"/>
            <person name="Kuo A."/>
            <person name="Miyauchi S."/>
            <person name="Kiss E."/>
            <person name="Drula E."/>
            <person name="Kohler A."/>
            <person name="Sanchez-Garcia M."/>
            <person name="Andreopoulos B."/>
            <person name="Barry K.W."/>
            <person name="Bonito G."/>
            <person name="Buee M."/>
            <person name="Carver A."/>
            <person name="Chen C."/>
            <person name="Cichocki N."/>
            <person name="Clum A."/>
            <person name="Culley D."/>
            <person name="Crous P.W."/>
            <person name="Fauchery L."/>
            <person name="Girlanda M."/>
            <person name="Hayes R."/>
            <person name="Keri Z."/>
            <person name="Labutti K."/>
            <person name="Lipzen A."/>
            <person name="Lombard V."/>
            <person name="Magnuson J."/>
            <person name="Maillard F."/>
            <person name="Morin E."/>
            <person name="Murat C."/>
            <person name="Nolan M."/>
            <person name="Ohm R."/>
            <person name="Pangilinan J."/>
            <person name="Pereira M."/>
            <person name="Perotto S."/>
            <person name="Peter M."/>
            <person name="Riley R."/>
            <person name="Sitrit Y."/>
            <person name="Stielow B."/>
            <person name="Szollosi G."/>
            <person name="Zifcakova L."/>
            <person name="Stursova M."/>
            <person name="Spatafora J.W."/>
            <person name="Tedersoo L."/>
            <person name="Vaario L.-M."/>
            <person name="Yamada A."/>
            <person name="Yan M."/>
            <person name="Wang P."/>
            <person name="Xu J."/>
            <person name="Bruns T."/>
            <person name="Baldrian P."/>
            <person name="Vilgalys R."/>
            <person name="Henrissat B."/>
            <person name="Grigoriev I.V."/>
            <person name="Hibbett D."/>
            <person name="Nagy L.G."/>
            <person name="Martin F.M."/>
        </authorList>
    </citation>
    <scope>NUCLEOTIDE SEQUENCE</scope>
    <source>
        <strain evidence="1">UH-Tt-Lm1</strain>
    </source>
</reference>
<accession>A0A9P6L7C9</accession>
<organism evidence="1 2">
    <name type="scientific">Thelephora terrestris</name>
    <dbReference type="NCBI Taxonomy" id="56493"/>
    <lineage>
        <taxon>Eukaryota</taxon>
        <taxon>Fungi</taxon>
        <taxon>Dikarya</taxon>
        <taxon>Basidiomycota</taxon>
        <taxon>Agaricomycotina</taxon>
        <taxon>Agaricomycetes</taxon>
        <taxon>Thelephorales</taxon>
        <taxon>Thelephoraceae</taxon>
        <taxon>Thelephora</taxon>
    </lineage>
</organism>
<dbReference type="Pfam" id="PF13671">
    <property type="entry name" value="AAA_33"/>
    <property type="match status" value="1"/>
</dbReference>
<proteinExistence type="predicted"/>
<dbReference type="GO" id="GO:0046403">
    <property type="term" value="F:polynucleotide 3'-phosphatase activity"/>
    <property type="evidence" value="ECO:0007669"/>
    <property type="project" value="TreeGrafter"/>
</dbReference>
<dbReference type="GO" id="GO:0046404">
    <property type="term" value="F:ATP-dependent polydeoxyribonucleotide 5'-hydroxyl-kinase activity"/>
    <property type="evidence" value="ECO:0007669"/>
    <property type="project" value="TreeGrafter"/>
</dbReference>
<dbReference type="OrthoDB" id="3512845at2759"/>
<dbReference type="InterPro" id="IPR027417">
    <property type="entry name" value="P-loop_NTPase"/>
</dbReference>
<comment type="caution">
    <text evidence="1">The sequence shown here is derived from an EMBL/GenBank/DDBJ whole genome shotgun (WGS) entry which is preliminary data.</text>
</comment>
<protein>
    <submittedName>
        <fullName evidence="1">AAA domain-containing protein</fullName>
    </submittedName>
</protein>
<evidence type="ECO:0000313" key="2">
    <source>
        <dbReference type="Proteomes" id="UP000736335"/>
    </source>
</evidence>
<dbReference type="PANTHER" id="PTHR12083:SF9">
    <property type="entry name" value="BIFUNCTIONAL POLYNUCLEOTIDE PHOSPHATASE_KINASE"/>
    <property type="match status" value="1"/>
</dbReference>
<feature type="non-terminal residue" evidence="1">
    <location>
        <position position="153"/>
    </location>
</feature>
<gene>
    <name evidence="1" type="ORF">BJ322DRAFT_988218</name>
</gene>
<dbReference type="GO" id="GO:0003690">
    <property type="term" value="F:double-stranded DNA binding"/>
    <property type="evidence" value="ECO:0007669"/>
    <property type="project" value="TreeGrafter"/>
</dbReference>
<evidence type="ECO:0000313" key="1">
    <source>
        <dbReference type="EMBL" id="KAF9786487.1"/>
    </source>
</evidence>
<dbReference type="AlphaFoldDB" id="A0A9P6L7C9"/>
<name>A0A9P6L7C9_9AGAM</name>
<dbReference type="EMBL" id="WIUZ02000006">
    <property type="protein sequence ID" value="KAF9786487.1"/>
    <property type="molecule type" value="Genomic_DNA"/>
</dbReference>
<reference evidence="1" key="1">
    <citation type="journal article" date="2020" name="Nat. Commun.">
        <title>Large-scale genome sequencing of mycorrhizal fungi provides insights into the early evolution of symbiotic traits.</title>
        <authorList>
            <person name="Miyauchi S."/>
            <person name="Kiss E."/>
            <person name="Kuo A."/>
            <person name="Drula E."/>
            <person name="Kohler A."/>
            <person name="Sanchez-Garcia M."/>
            <person name="Morin E."/>
            <person name="Andreopoulos B."/>
            <person name="Barry K.W."/>
            <person name="Bonito G."/>
            <person name="Buee M."/>
            <person name="Carver A."/>
            <person name="Chen C."/>
            <person name="Cichocki N."/>
            <person name="Clum A."/>
            <person name="Culley D."/>
            <person name="Crous P.W."/>
            <person name="Fauchery L."/>
            <person name="Girlanda M."/>
            <person name="Hayes R.D."/>
            <person name="Keri Z."/>
            <person name="LaButti K."/>
            <person name="Lipzen A."/>
            <person name="Lombard V."/>
            <person name="Magnuson J."/>
            <person name="Maillard F."/>
            <person name="Murat C."/>
            <person name="Nolan M."/>
            <person name="Ohm R.A."/>
            <person name="Pangilinan J."/>
            <person name="Pereira M.F."/>
            <person name="Perotto S."/>
            <person name="Peter M."/>
            <person name="Pfister S."/>
            <person name="Riley R."/>
            <person name="Sitrit Y."/>
            <person name="Stielow J.B."/>
            <person name="Szollosi G."/>
            <person name="Zifcakova L."/>
            <person name="Stursova M."/>
            <person name="Spatafora J.W."/>
            <person name="Tedersoo L."/>
            <person name="Vaario L.M."/>
            <person name="Yamada A."/>
            <person name="Yan M."/>
            <person name="Wang P."/>
            <person name="Xu J."/>
            <person name="Bruns T."/>
            <person name="Baldrian P."/>
            <person name="Vilgalys R."/>
            <person name="Dunand C."/>
            <person name="Henrissat B."/>
            <person name="Grigoriev I.V."/>
            <person name="Hibbett D."/>
            <person name="Nagy L.G."/>
            <person name="Martin F.M."/>
        </authorList>
    </citation>
    <scope>NUCLEOTIDE SEQUENCE</scope>
    <source>
        <strain evidence="1">UH-Tt-Lm1</strain>
    </source>
</reference>
<dbReference type="PANTHER" id="PTHR12083">
    <property type="entry name" value="BIFUNCTIONAL POLYNUCLEOTIDE PHOSPHATASE/KINASE"/>
    <property type="match status" value="1"/>
</dbReference>
<sequence>STFAQALEQHQPGTFRRCNQDDLGNRRRVEALARQTLQLGLSVCIDRTNFDAQQRAHWIRIARDFSATVRVLVFDTPVQVCLERLRTRTGHPTIKDFEQASMVLDRFHSDFRYPELSEGYDKILYLKPSDHPSSHWLAEEIEGVLTRLEKSEP</sequence>
<dbReference type="GO" id="GO:0006281">
    <property type="term" value="P:DNA repair"/>
    <property type="evidence" value="ECO:0007669"/>
    <property type="project" value="TreeGrafter"/>
</dbReference>
<dbReference type="Proteomes" id="UP000736335">
    <property type="component" value="Unassembled WGS sequence"/>
</dbReference>
<feature type="non-terminal residue" evidence="1">
    <location>
        <position position="1"/>
    </location>
</feature>